<dbReference type="GO" id="GO:0005737">
    <property type="term" value="C:cytoplasm"/>
    <property type="evidence" value="ECO:0007669"/>
    <property type="project" value="TreeGrafter"/>
</dbReference>
<protein>
    <recommendedName>
        <fullName evidence="7">Protein prenyltransferase alpha subunit repeat-containing protein 1</fullName>
    </recommendedName>
</protein>
<dbReference type="GO" id="GO:0008318">
    <property type="term" value="F:protein prenyltransferase activity"/>
    <property type="evidence" value="ECO:0007669"/>
    <property type="project" value="InterPro"/>
</dbReference>
<sequence>MAANWTDLVYKLSDLLQEPLASIEILPGGLKEWESAQLPPESPKPNLNFPFVFVEGNLGIPKKVLCALYMAVASSPWRNSEAKDANAASIVILLLNPAHETALNTRKQLIQDGFLDPQRELVLIELIARGSPECAKQSSVWDHRRWCFRKICGIMGPAVIRPFQRCWSSSEEVQMFPKISPSAVRHELNVIHRTCEIYPRNYHSWTHLHFLMDVCYASIYLSGDLDDRRQFLGIITGEHIHLRRWVEQHVSDYSAVHQLCQLQRLIDHLRMTSVFDDDAMRASNSSELVEHAISLILAFPSHESLWMYLRDTLDRSTDEDREKIIEEVQSDKFPSSPLRRRLLDWFSREKGRKNKE</sequence>
<keyword evidence="3" id="KW-0808">Transferase</keyword>
<evidence type="ECO:0000256" key="4">
    <source>
        <dbReference type="ARBA" id="ARBA00022737"/>
    </source>
</evidence>
<keyword evidence="4" id="KW-0677">Repeat</keyword>
<dbReference type="Proteomes" id="UP000724874">
    <property type="component" value="Unassembled WGS sequence"/>
</dbReference>
<evidence type="ECO:0000256" key="3">
    <source>
        <dbReference type="ARBA" id="ARBA00022679"/>
    </source>
</evidence>
<dbReference type="AlphaFoldDB" id="A0A9P5NWA9"/>
<keyword evidence="2" id="KW-0637">Prenyltransferase</keyword>
<keyword evidence="6" id="KW-1185">Reference proteome</keyword>
<dbReference type="Gene3D" id="1.25.40.120">
    <property type="entry name" value="Protein prenylyltransferase"/>
    <property type="match status" value="1"/>
</dbReference>
<evidence type="ECO:0008006" key="7">
    <source>
        <dbReference type="Google" id="ProtNLM"/>
    </source>
</evidence>
<proteinExistence type="inferred from homology"/>
<dbReference type="EMBL" id="JADNYJ010000004">
    <property type="protein sequence ID" value="KAF8911470.1"/>
    <property type="molecule type" value="Genomic_DNA"/>
</dbReference>
<dbReference type="PANTHER" id="PTHR11129:SF3">
    <property type="entry name" value="PROTEIN PRENYLTRANSFERASE ALPHA SUBUNIT REPEAT-CONTAINING PROTEIN 1"/>
    <property type="match status" value="1"/>
</dbReference>
<dbReference type="SUPFAM" id="SSF48439">
    <property type="entry name" value="Protein prenylyltransferase"/>
    <property type="match status" value="1"/>
</dbReference>
<accession>A0A9P5NWA9</accession>
<name>A0A9P5NWA9_GYMJU</name>
<dbReference type="InterPro" id="IPR002088">
    <property type="entry name" value="Prenyl_trans_a"/>
</dbReference>
<dbReference type="Pfam" id="PF01239">
    <property type="entry name" value="PPTA"/>
    <property type="match status" value="1"/>
</dbReference>
<comment type="similarity">
    <text evidence="1">Belongs to the protein prenyltransferase subunit alpha family.</text>
</comment>
<comment type="caution">
    <text evidence="5">The sequence shown here is derived from an EMBL/GenBank/DDBJ whole genome shotgun (WGS) entry which is preliminary data.</text>
</comment>
<gene>
    <name evidence="5" type="ORF">CPB84DRAFT_1812322</name>
</gene>
<dbReference type="PANTHER" id="PTHR11129">
    <property type="entry name" value="PROTEIN FARNESYLTRANSFERASE ALPHA SUBUNIT/RAB GERANYLGERANYL TRANSFERASE ALPHA SUBUNIT"/>
    <property type="match status" value="1"/>
</dbReference>
<evidence type="ECO:0000313" key="5">
    <source>
        <dbReference type="EMBL" id="KAF8911470.1"/>
    </source>
</evidence>
<evidence type="ECO:0000313" key="6">
    <source>
        <dbReference type="Proteomes" id="UP000724874"/>
    </source>
</evidence>
<reference evidence="5" key="1">
    <citation type="submission" date="2020-11" db="EMBL/GenBank/DDBJ databases">
        <authorList>
            <consortium name="DOE Joint Genome Institute"/>
            <person name="Ahrendt S."/>
            <person name="Riley R."/>
            <person name="Andreopoulos W."/>
            <person name="LaButti K."/>
            <person name="Pangilinan J."/>
            <person name="Ruiz-duenas F.J."/>
            <person name="Barrasa J.M."/>
            <person name="Sanchez-Garcia M."/>
            <person name="Camarero S."/>
            <person name="Miyauchi S."/>
            <person name="Serrano A."/>
            <person name="Linde D."/>
            <person name="Babiker R."/>
            <person name="Drula E."/>
            <person name="Ayuso-Fernandez I."/>
            <person name="Pacheco R."/>
            <person name="Padilla G."/>
            <person name="Ferreira P."/>
            <person name="Barriuso J."/>
            <person name="Kellner H."/>
            <person name="Castanera R."/>
            <person name="Alfaro M."/>
            <person name="Ramirez L."/>
            <person name="Pisabarro A.G."/>
            <person name="Kuo A."/>
            <person name="Tritt A."/>
            <person name="Lipzen A."/>
            <person name="He G."/>
            <person name="Yan M."/>
            <person name="Ng V."/>
            <person name="Cullen D."/>
            <person name="Martin F."/>
            <person name="Rosso M.-N."/>
            <person name="Henrissat B."/>
            <person name="Hibbett D."/>
            <person name="Martinez A.T."/>
            <person name="Grigoriev I.V."/>
        </authorList>
    </citation>
    <scope>NUCLEOTIDE SEQUENCE</scope>
    <source>
        <strain evidence="5">AH 44721</strain>
    </source>
</reference>
<dbReference type="OrthoDB" id="1924260at2759"/>
<evidence type="ECO:0000256" key="2">
    <source>
        <dbReference type="ARBA" id="ARBA00022602"/>
    </source>
</evidence>
<organism evidence="5 6">
    <name type="scientific">Gymnopilus junonius</name>
    <name type="common">Spectacular rustgill mushroom</name>
    <name type="synonym">Gymnopilus spectabilis subsp. junonius</name>
    <dbReference type="NCBI Taxonomy" id="109634"/>
    <lineage>
        <taxon>Eukaryota</taxon>
        <taxon>Fungi</taxon>
        <taxon>Dikarya</taxon>
        <taxon>Basidiomycota</taxon>
        <taxon>Agaricomycotina</taxon>
        <taxon>Agaricomycetes</taxon>
        <taxon>Agaricomycetidae</taxon>
        <taxon>Agaricales</taxon>
        <taxon>Agaricineae</taxon>
        <taxon>Hymenogastraceae</taxon>
        <taxon>Gymnopilus</taxon>
    </lineage>
</organism>
<evidence type="ECO:0000256" key="1">
    <source>
        <dbReference type="ARBA" id="ARBA00006734"/>
    </source>
</evidence>